<dbReference type="Pfam" id="PF17116">
    <property type="entry name" value="T9SS_plug_1st"/>
    <property type="match status" value="1"/>
</dbReference>
<dbReference type="OrthoDB" id="1522602at2"/>
<dbReference type="KEGG" id="hhy:Halhy_1267"/>
<dbReference type="InterPro" id="IPR013783">
    <property type="entry name" value="Ig-like_fold"/>
</dbReference>
<dbReference type="STRING" id="760192.Halhy_1267"/>
<dbReference type="HOGENOM" id="CLU_049143_0_0_10"/>
<reference evidence="2 3" key="1">
    <citation type="journal article" date="2011" name="Stand. Genomic Sci.">
        <title>Complete genome sequence of Haliscomenobacter hydrossis type strain (O).</title>
        <authorList>
            <consortium name="US DOE Joint Genome Institute (JGI-PGF)"/>
            <person name="Daligault H."/>
            <person name="Lapidus A."/>
            <person name="Zeytun A."/>
            <person name="Nolan M."/>
            <person name="Lucas S."/>
            <person name="Del Rio T.G."/>
            <person name="Tice H."/>
            <person name="Cheng J.F."/>
            <person name="Tapia R."/>
            <person name="Han C."/>
            <person name="Goodwin L."/>
            <person name="Pitluck S."/>
            <person name="Liolios K."/>
            <person name="Pagani I."/>
            <person name="Ivanova N."/>
            <person name="Huntemann M."/>
            <person name="Mavromatis K."/>
            <person name="Mikhailova N."/>
            <person name="Pati A."/>
            <person name="Chen A."/>
            <person name="Palaniappan K."/>
            <person name="Land M."/>
            <person name="Hauser L."/>
            <person name="Brambilla E.M."/>
            <person name="Rohde M."/>
            <person name="Verbarg S."/>
            <person name="Goker M."/>
            <person name="Bristow J."/>
            <person name="Eisen J.A."/>
            <person name="Markowitz V."/>
            <person name="Hugenholtz P."/>
            <person name="Kyrpides N.C."/>
            <person name="Klenk H.P."/>
            <person name="Woyke T."/>
        </authorList>
    </citation>
    <scope>NUCLEOTIDE SEQUENCE [LARGE SCALE GENOMIC DNA]</scope>
    <source>
        <strain evidence="3">ATCC 27775 / DSM 1100 / LMG 10767 / O</strain>
    </source>
</reference>
<dbReference type="Gene3D" id="2.60.40.10">
    <property type="entry name" value="Immunoglobulins"/>
    <property type="match status" value="1"/>
</dbReference>
<proteinExistence type="predicted"/>
<sequence>MLRFFILSLGLSFCLVQAIDAQDPALRYEDYIYQTNIRSVKLTQKGLYLSQPILTLDGNDLLELEFDDMEADSKSYYYRVIQCDVNWKPTPLSELDYIEGYANDLLREYHNSFKTTTSFSHYRLILPNENTRITRSGNYILQIYENLDKEVTVLTRRFIVLENKAFISAKLVPPAAVGKFRTHQEIDFEVSVDKLPVGNMRQEIKATILQNNRWDNAVHGLIPNFNRLNNLVWDYQDKVVFPAGKEFRWLDMRSLFLFGSQIASINRVNSRYEIIMKEDQVQESSQYFQIFDLNGDYVVGNSDQRGMRLNENLQRRPNLNVEGSKPNPADWRDLAQDESNHFNNSVGSDYAEVQFSLGMNEPLDNQDLYLVGRFNDWQMQPQYKMSFDNVLQAYTLRTPLKQGYYNYAYAAKPKNSTNAVANFSPIDGDWWETENVYTIIIYYRPFGERYDRVIGMAQVQSGIR</sequence>
<keyword evidence="3" id="KW-1185">Reference proteome</keyword>
<organism evidence="2 3">
    <name type="scientific">Haliscomenobacter hydrossis (strain ATCC 27775 / DSM 1100 / LMG 10767 / O)</name>
    <dbReference type="NCBI Taxonomy" id="760192"/>
    <lineage>
        <taxon>Bacteria</taxon>
        <taxon>Pseudomonadati</taxon>
        <taxon>Bacteroidota</taxon>
        <taxon>Saprospiria</taxon>
        <taxon>Saprospirales</taxon>
        <taxon>Haliscomenobacteraceae</taxon>
        <taxon>Haliscomenobacter</taxon>
    </lineage>
</organism>
<evidence type="ECO:0000313" key="2">
    <source>
        <dbReference type="EMBL" id="AEE49162.1"/>
    </source>
</evidence>
<name>F4KU26_HALH1</name>
<evidence type="ECO:0000259" key="1">
    <source>
        <dbReference type="Pfam" id="PF17116"/>
    </source>
</evidence>
<feature type="domain" description="Type 9 secretion system plug protein N-terminal" evidence="1">
    <location>
        <begin position="37"/>
        <end position="162"/>
    </location>
</feature>
<dbReference type="RefSeq" id="WP_013763717.1">
    <property type="nucleotide sequence ID" value="NC_015510.1"/>
</dbReference>
<protein>
    <recommendedName>
        <fullName evidence="1">Type 9 secretion system plug protein N-terminal domain-containing protein</fullName>
    </recommendedName>
</protein>
<dbReference type="AlphaFoldDB" id="F4KU26"/>
<evidence type="ECO:0000313" key="3">
    <source>
        <dbReference type="Proteomes" id="UP000008461"/>
    </source>
</evidence>
<reference key="2">
    <citation type="submission" date="2011-04" db="EMBL/GenBank/DDBJ databases">
        <title>Complete sequence of chromosome of Haliscomenobacter hydrossis DSM 1100.</title>
        <authorList>
            <consortium name="US DOE Joint Genome Institute (JGI-PGF)"/>
            <person name="Lucas S."/>
            <person name="Han J."/>
            <person name="Lapidus A."/>
            <person name="Bruce D."/>
            <person name="Goodwin L."/>
            <person name="Pitluck S."/>
            <person name="Peters L."/>
            <person name="Kyrpides N."/>
            <person name="Mavromatis K."/>
            <person name="Ivanova N."/>
            <person name="Ovchinnikova G."/>
            <person name="Pagani I."/>
            <person name="Daligault H."/>
            <person name="Detter J.C."/>
            <person name="Han C."/>
            <person name="Land M."/>
            <person name="Hauser L."/>
            <person name="Markowitz V."/>
            <person name="Cheng J.-F."/>
            <person name="Hugenholtz P."/>
            <person name="Woyke T."/>
            <person name="Wu D."/>
            <person name="Verbarg S."/>
            <person name="Frueling A."/>
            <person name="Brambilla E."/>
            <person name="Klenk H.-P."/>
            <person name="Eisen J.A."/>
        </authorList>
    </citation>
    <scope>NUCLEOTIDE SEQUENCE</scope>
    <source>
        <strain>DSM 1100</strain>
    </source>
</reference>
<dbReference type="eggNOG" id="ENOG502Z7QJ">
    <property type="taxonomic scope" value="Bacteria"/>
</dbReference>
<gene>
    <name evidence="2" type="ordered locus">Halhy_1267</name>
</gene>
<dbReference type="Proteomes" id="UP000008461">
    <property type="component" value="Chromosome"/>
</dbReference>
<dbReference type="InterPro" id="IPR031345">
    <property type="entry name" value="T9SS_Plug_N"/>
</dbReference>
<accession>F4KU26</accession>
<dbReference type="EMBL" id="CP002691">
    <property type="protein sequence ID" value="AEE49162.1"/>
    <property type="molecule type" value="Genomic_DNA"/>
</dbReference>